<dbReference type="EMBL" id="CABVHJ010000006">
    <property type="protein sequence ID" value="VVM77120.1"/>
    <property type="molecule type" value="Genomic_DNA"/>
</dbReference>
<reference evidence="1 2" key="1">
    <citation type="submission" date="2019-09" db="EMBL/GenBank/DDBJ databases">
        <authorList>
            <person name="Chandra G."/>
            <person name="Truman W A."/>
        </authorList>
    </citation>
    <scope>NUCLEOTIDE SEQUENCE [LARGE SCALE GENOMIC DNA]</scope>
    <source>
        <strain evidence="1">PS655</strain>
    </source>
</reference>
<gene>
    <name evidence="1" type="ORF">PS655_02118</name>
</gene>
<protein>
    <submittedName>
        <fullName evidence="1">Uncharacterized protein</fullName>
    </submittedName>
</protein>
<dbReference type="Proteomes" id="UP000327167">
    <property type="component" value="Unassembled WGS sequence"/>
</dbReference>
<name>A0A5E6S9L1_PSEFL</name>
<evidence type="ECO:0000313" key="2">
    <source>
        <dbReference type="Proteomes" id="UP000327167"/>
    </source>
</evidence>
<organism evidence="1 2">
    <name type="scientific">Pseudomonas fluorescens</name>
    <dbReference type="NCBI Taxonomy" id="294"/>
    <lineage>
        <taxon>Bacteria</taxon>
        <taxon>Pseudomonadati</taxon>
        <taxon>Pseudomonadota</taxon>
        <taxon>Gammaproteobacteria</taxon>
        <taxon>Pseudomonadales</taxon>
        <taxon>Pseudomonadaceae</taxon>
        <taxon>Pseudomonas</taxon>
    </lineage>
</organism>
<accession>A0A5E6S9L1</accession>
<sequence length="141" mass="15629">MLGQELSEFLRRRERIGKKWYKTPDSQSDIQHGYHLIRRFREQARSHRFWRRPHILWMTTVPVGASLLAKAEYQAVQMLKDPPPSQAVEGLQVSVVSTKTECPANHCGSLPASEGAVGVTAGNPSLNTVIAPGKLLTSATP</sequence>
<proteinExistence type="predicted"/>
<dbReference type="AlphaFoldDB" id="A0A5E6S9L1"/>
<evidence type="ECO:0000313" key="1">
    <source>
        <dbReference type="EMBL" id="VVM77120.1"/>
    </source>
</evidence>